<organism evidence="3 5">
    <name type="scientific">Dracunculus medinensis</name>
    <name type="common">Guinea worm</name>
    <dbReference type="NCBI Taxonomy" id="318479"/>
    <lineage>
        <taxon>Eukaryota</taxon>
        <taxon>Metazoa</taxon>
        <taxon>Ecdysozoa</taxon>
        <taxon>Nematoda</taxon>
        <taxon>Chromadorea</taxon>
        <taxon>Rhabditida</taxon>
        <taxon>Spirurina</taxon>
        <taxon>Dracunculoidea</taxon>
        <taxon>Dracunculidae</taxon>
        <taxon>Dracunculus</taxon>
    </lineage>
</organism>
<evidence type="ECO:0000313" key="4">
    <source>
        <dbReference type="Proteomes" id="UP000274756"/>
    </source>
</evidence>
<evidence type="ECO:0000313" key="2">
    <source>
        <dbReference type="EMBL" id="VDN54104.1"/>
    </source>
</evidence>
<evidence type="ECO:0000313" key="3">
    <source>
        <dbReference type="Proteomes" id="UP000038040"/>
    </source>
</evidence>
<dbReference type="Proteomes" id="UP000038040">
    <property type="component" value="Unplaced"/>
</dbReference>
<evidence type="ECO:0000256" key="1">
    <source>
        <dbReference type="SAM" id="MobiDB-lite"/>
    </source>
</evidence>
<dbReference type="Proteomes" id="UP000274756">
    <property type="component" value="Unassembled WGS sequence"/>
</dbReference>
<dbReference type="AlphaFoldDB" id="A0A0N4URI1"/>
<dbReference type="EMBL" id="UYYG01000275">
    <property type="protein sequence ID" value="VDN54104.1"/>
    <property type="molecule type" value="Genomic_DNA"/>
</dbReference>
<dbReference type="WBParaSite" id="DME_0001066301-mRNA-1">
    <property type="protein sequence ID" value="DME_0001066301-mRNA-1"/>
    <property type="gene ID" value="DME_0001066301"/>
</dbReference>
<reference evidence="2 4" key="2">
    <citation type="submission" date="2018-11" db="EMBL/GenBank/DDBJ databases">
        <authorList>
            <consortium name="Pathogen Informatics"/>
        </authorList>
    </citation>
    <scope>NUCLEOTIDE SEQUENCE [LARGE SCALE GENOMIC DNA]</scope>
</reference>
<evidence type="ECO:0000313" key="5">
    <source>
        <dbReference type="WBParaSite" id="DME_0001066301-mRNA-1"/>
    </source>
</evidence>
<gene>
    <name evidence="2" type="ORF">DME_LOCUS4077</name>
</gene>
<keyword evidence="4" id="KW-1185">Reference proteome</keyword>
<feature type="region of interest" description="Disordered" evidence="1">
    <location>
        <begin position="47"/>
        <end position="68"/>
    </location>
</feature>
<protein>
    <submittedName>
        <fullName evidence="5">CULLIN_2 domain-containing protein</fullName>
    </submittedName>
</protein>
<name>A0A0N4URI1_DRAME</name>
<feature type="compositionally biased region" description="Polar residues" evidence="1">
    <location>
        <begin position="51"/>
        <end position="60"/>
    </location>
</feature>
<reference evidence="5" key="1">
    <citation type="submission" date="2017-02" db="UniProtKB">
        <authorList>
            <consortium name="WormBaseParasite"/>
        </authorList>
    </citation>
    <scope>IDENTIFICATION</scope>
</reference>
<proteinExistence type="predicted"/>
<sequence>MSQELFALIINSKRTTGKKLETLFKEINGMDLTSLDQMLTREHQLHEVRRTSTTRGSKNINYMRFEEE</sequence>
<accession>A0A0N4URI1</accession>